<organism evidence="7 8">
    <name type="scientific">Pseudoalteromonas piscicida</name>
    <dbReference type="NCBI Taxonomy" id="43662"/>
    <lineage>
        <taxon>Bacteria</taxon>
        <taxon>Pseudomonadati</taxon>
        <taxon>Pseudomonadota</taxon>
        <taxon>Gammaproteobacteria</taxon>
        <taxon>Alteromonadales</taxon>
        <taxon>Pseudoalteromonadaceae</taxon>
        <taxon>Pseudoalteromonas</taxon>
    </lineage>
</organism>
<dbReference type="InterPro" id="IPR028871">
    <property type="entry name" value="BlueCu_1_BS"/>
</dbReference>
<evidence type="ECO:0000259" key="6">
    <source>
        <dbReference type="Pfam" id="PF00127"/>
    </source>
</evidence>
<reference evidence="8" key="1">
    <citation type="journal article" date="2019" name="Genome Announc.">
        <title>Draft Genome Sequence of Pseudoalteromonas piscicida Strain 36Y ROTHPW, an Hypersaline Seawater Isolate from the South Coast of Sonora, Mexico.</title>
        <authorList>
            <person name="Sanchez-Diaz R."/>
            <person name="Molina-Garza Z.J."/>
            <person name="Cruz-Suarez L.E."/>
            <person name="Selvin J."/>
            <person name="Kiran G.S."/>
            <person name="Ibarra-Gamez J.C."/>
            <person name="Gomez-Gil B."/>
            <person name="Galaviz-Silva L."/>
        </authorList>
    </citation>
    <scope>NUCLEOTIDE SEQUENCE [LARGE SCALE GENOMIC DNA]</scope>
    <source>
        <strain evidence="8">36Y_RITHPW</strain>
    </source>
</reference>
<dbReference type="InterPro" id="IPR008972">
    <property type="entry name" value="Cupredoxin"/>
</dbReference>
<keyword evidence="2 5" id="KW-0479">Metal-binding</keyword>
<dbReference type="GO" id="GO:0009055">
    <property type="term" value="F:electron transfer activity"/>
    <property type="evidence" value="ECO:0007669"/>
    <property type="project" value="InterPro"/>
</dbReference>
<comment type="caution">
    <text evidence="7">The sequence shown here is derived from an EMBL/GenBank/DDBJ whole genome shotgun (WGS) entry which is preliminary data.</text>
</comment>
<dbReference type="CDD" id="cd13922">
    <property type="entry name" value="Azurin"/>
    <property type="match status" value="1"/>
</dbReference>
<dbReference type="SUPFAM" id="SSF49503">
    <property type="entry name" value="Cupredoxins"/>
    <property type="match status" value="1"/>
</dbReference>
<evidence type="ECO:0000256" key="5">
    <source>
        <dbReference type="RuleBase" id="RU363017"/>
    </source>
</evidence>
<dbReference type="PANTHER" id="PTHR38439">
    <property type="entry name" value="AURACYANIN-B"/>
    <property type="match status" value="1"/>
</dbReference>
<dbReference type="Proteomes" id="UP000228621">
    <property type="component" value="Unassembled WGS sequence"/>
</dbReference>
<evidence type="ECO:0000313" key="7">
    <source>
        <dbReference type="EMBL" id="PCK31316.1"/>
    </source>
</evidence>
<dbReference type="AlphaFoldDB" id="A0A2A5JPF6"/>
<evidence type="ECO:0000256" key="1">
    <source>
        <dbReference type="ARBA" id="ARBA00022448"/>
    </source>
</evidence>
<dbReference type="PANTHER" id="PTHR38439:SF2">
    <property type="entry name" value="OUTER MEMBRANE PROTEIN H.8"/>
    <property type="match status" value="1"/>
</dbReference>
<keyword evidence="3 5" id="KW-0249">Electron transport</keyword>
<dbReference type="Gene3D" id="2.60.40.420">
    <property type="entry name" value="Cupredoxins - blue copper proteins"/>
    <property type="match status" value="1"/>
</dbReference>
<dbReference type="RefSeq" id="WP_099642500.1">
    <property type="nucleotide sequence ID" value="NZ_NKHF01000057.1"/>
</dbReference>
<dbReference type="InterPro" id="IPR000923">
    <property type="entry name" value="BlueCu_1"/>
</dbReference>
<protein>
    <recommendedName>
        <fullName evidence="5">Azurin</fullName>
    </recommendedName>
</protein>
<gene>
    <name evidence="7" type="primary">azu</name>
    <name evidence="7" type="ORF">CEX98_13015</name>
</gene>
<evidence type="ECO:0000313" key="8">
    <source>
        <dbReference type="Proteomes" id="UP000228621"/>
    </source>
</evidence>
<dbReference type="InterPro" id="IPR014068">
    <property type="entry name" value="Azurin"/>
</dbReference>
<dbReference type="PROSITE" id="PS00196">
    <property type="entry name" value="COPPER_BLUE"/>
    <property type="match status" value="1"/>
</dbReference>
<sequence length="151" mass="15979">MKTSLSVILFTLTASVLSTTAFADECALSIEANDMMQFSKKSLSAPASCKEISVTLKHNGKLPVTTMGHNWVLSKAADVQAVATDGMSAGANNSYVKPGDSRVYAASKVIGGGEQTTVTFSTAQMKAGEDYRFFCSFPGHFAIMQGSFTLN</sequence>
<evidence type="ECO:0000256" key="4">
    <source>
        <dbReference type="ARBA" id="ARBA00023008"/>
    </source>
</evidence>
<keyword evidence="8" id="KW-1185">Reference proteome</keyword>
<dbReference type="GO" id="GO:0005507">
    <property type="term" value="F:copper ion binding"/>
    <property type="evidence" value="ECO:0007669"/>
    <property type="project" value="UniProtKB-UniRule"/>
</dbReference>
<feature type="chain" id="PRO_5011821481" description="Azurin" evidence="5">
    <location>
        <begin position="24"/>
        <end position="151"/>
    </location>
</feature>
<keyword evidence="5" id="KW-0732">Signal</keyword>
<dbReference type="GO" id="GO:0042597">
    <property type="term" value="C:periplasmic space"/>
    <property type="evidence" value="ECO:0007669"/>
    <property type="project" value="UniProtKB-SubCell"/>
</dbReference>
<accession>A0A2A5JPF6</accession>
<dbReference type="Pfam" id="PF00127">
    <property type="entry name" value="Copper-bind"/>
    <property type="match status" value="1"/>
</dbReference>
<keyword evidence="1 5" id="KW-0813">Transport</keyword>
<keyword evidence="4 5" id="KW-0186">Copper</keyword>
<comment type="function">
    <text evidence="5">Transfers electrons from cytochrome c551 to cytochrome oxidase.</text>
</comment>
<feature type="signal peptide" evidence="5">
    <location>
        <begin position="1"/>
        <end position="23"/>
    </location>
</feature>
<keyword evidence="5" id="KW-0574">Periplasm</keyword>
<dbReference type="NCBIfam" id="TIGR02695">
    <property type="entry name" value="azurin"/>
    <property type="match status" value="1"/>
</dbReference>
<dbReference type="OrthoDB" id="9814063at2"/>
<evidence type="ECO:0000256" key="2">
    <source>
        <dbReference type="ARBA" id="ARBA00022723"/>
    </source>
</evidence>
<comment type="subcellular location">
    <subcellularLocation>
        <location evidence="5">Periplasm</location>
    </subcellularLocation>
</comment>
<proteinExistence type="predicted"/>
<name>A0A2A5JPF6_PSEO7</name>
<dbReference type="InterPro" id="IPR050845">
    <property type="entry name" value="Cu-binding_ET"/>
</dbReference>
<dbReference type="EMBL" id="NKHF01000057">
    <property type="protein sequence ID" value="PCK31316.1"/>
    <property type="molecule type" value="Genomic_DNA"/>
</dbReference>
<evidence type="ECO:0000256" key="3">
    <source>
        <dbReference type="ARBA" id="ARBA00022982"/>
    </source>
</evidence>
<feature type="domain" description="Blue (type 1) copper" evidence="6">
    <location>
        <begin position="25"/>
        <end position="150"/>
    </location>
</feature>